<dbReference type="InterPro" id="IPR011600">
    <property type="entry name" value="Pept_C14_caspase"/>
</dbReference>
<keyword evidence="4" id="KW-1185">Reference proteome</keyword>
<evidence type="ECO:0000313" key="4">
    <source>
        <dbReference type="Proteomes" id="UP000291084"/>
    </source>
</evidence>
<dbReference type="Pfam" id="PF00656">
    <property type="entry name" value="Peptidase_C14"/>
    <property type="match status" value="1"/>
</dbReference>
<protein>
    <recommendedName>
        <fullName evidence="2">Peptidase C14 caspase domain-containing protein</fullName>
    </recommendedName>
</protein>
<feature type="domain" description="Peptidase C14 caspase" evidence="2">
    <location>
        <begin position="72"/>
        <end position="224"/>
    </location>
</feature>
<name>A0A0S3S208_PHAAN</name>
<evidence type="ECO:0000259" key="2">
    <source>
        <dbReference type="Pfam" id="PF00656"/>
    </source>
</evidence>
<dbReference type="GO" id="GO:0005737">
    <property type="term" value="C:cytoplasm"/>
    <property type="evidence" value="ECO:0007669"/>
    <property type="project" value="TreeGrafter"/>
</dbReference>
<accession>A0A0S3S208</accession>
<dbReference type="PANTHER" id="PTHR48104">
    <property type="entry name" value="METACASPASE-4"/>
    <property type="match status" value="1"/>
</dbReference>
<gene>
    <name evidence="3" type="primary">Vigan.05G020300</name>
    <name evidence="3" type="ORF">VIGAN_05020300</name>
</gene>
<dbReference type="InterPro" id="IPR050452">
    <property type="entry name" value="Metacaspase"/>
</dbReference>
<comment type="similarity">
    <text evidence="1">Belongs to the peptidase C14B family.</text>
</comment>
<sequence>MCYACQGQAQARTSLPQNYYFPNNNINNAPSYLPRPGYARRSYNQYYYPQPLQLVAPPPPPPLTPPSSFGNKRAVLVGISYGNRSNSIKGSVNDAQSMKYFLVNNLDFPADSIRILTDDPEEKNPLRIPTKYNMRMAMRWLVEGCRSGDSLLFHISGHGSREVDIDMDEVDGYDEAICPVDYEHGGKIVDDEINATIVRPLPRGAKLHALVDTCFSGTVLDLPFMC</sequence>
<dbReference type="PANTHER" id="PTHR48104:SF11">
    <property type="entry name" value="ICE-LIKE PROTEASE (CASPASE) P20 DOMAIN PROTEIN"/>
    <property type="match status" value="1"/>
</dbReference>
<dbReference type="GO" id="GO:0006508">
    <property type="term" value="P:proteolysis"/>
    <property type="evidence" value="ECO:0007669"/>
    <property type="project" value="InterPro"/>
</dbReference>
<dbReference type="AlphaFoldDB" id="A0A0S3S208"/>
<evidence type="ECO:0000256" key="1">
    <source>
        <dbReference type="ARBA" id="ARBA00009005"/>
    </source>
</evidence>
<dbReference type="Proteomes" id="UP000291084">
    <property type="component" value="Chromosome 5"/>
</dbReference>
<proteinExistence type="inferred from homology"/>
<evidence type="ECO:0000313" key="3">
    <source>
        <dbReference type="EMBL" id="BAT86876.1"/>
    </source>
</evidence>
<organism evidence="3 4">
    <name type="scientific">Vigna angularis var. angularis</name>
    <dbReference type="NCBI Taxonomy" id="157739"/>
    <lineage>
        <taxon>Eukaryota</taxon>
        <taxon>Viridiplantae</taxon>
        <taxon>Streptophyta</taxon>
        <taxon>Embryophyta</taxon>
        <taxon>Tracheophyta</taxon>
        <taxon>Spermatophyta</taxon>
        <taxon>Magnoliopsida</taxon>
        <taxon>eudicotyledons</taxon>
        <taxon>Gunneridae</taxon>
        <taxon>Pentapetalae</taxon>
        <taxon>rosids</taxon>
        <taxon>fabids</taxon>
        <taxon>Fabales</taxon>
        <taxon>Fabaceae</taxon>
        <taxon>Papilionoideae</taxon>
        <taxon>50 kb inversion clade</taxon>
        <taxon>NPAAA clade</taxon>
        <taxon>indigoferoid/millettioid clade</taxon>
        <taxon>Phaseoleae</taxon>
        <taxon>Vigna</taxon>
    </lineage>
</organism>
<dbReference type="GO" id="GO:0004197">
    <property type="term" value="F:cysteine-type endopeptidase activity"/>
    <property type="evidence" value="ECO:0007669"/>
    <property type="project" value="InterPro"/>
</dbReference>
<dbReference type="EMBL" id="AP015038">
    <property type="protein sequence ID" value="BAT86876.1"/>
    <property type="molecule type" value="Genomic_DNA"/>
</dbReference>
<dbReference type="Gene3D" id="3.40.50.12660">
    <property type="match status" value="1"/>
</dbReference>
<dbReference type="OrthoDB" id="3223806at2759"/>
<reference evidence="3 4" key="1">
    <citation type="journal article" date="2015" name="Sci. Rep.">
        <title>The power of single molecule real-time sequencing technology in the de novo assembly of a eukaryotic genome.</title>
        <authorList>
            <person name="Sakai H."/>
            <person name="Naito K."/>
            <person name="Ogiso-Tanaka E."/>
            <person name="Takahashi Y."/>
            <person name="Iseki K."/>
            <person name="Muto C."/>
            <person name="Satou K."/>
            <person name="Teruya K."/>
            <person name="Shiroma A."/>
            <person name="Shimoji M."/>
            <person name="Hirano T."/>
            <person name="Itoh T."/>
            <person name="Kaga A."/>
            <person name="Tomooka N."/>
        </authorList>
    </citation>
    <scope>NUCLEOTIDE SEQUENCE [LARGE SCALE GENOMIC DNA]</scope>
    <source>
        <strain evidence="4">cv. Shumari</strain>
    </source>
</reference>